<organism evidence="6 7">
    <name type="scientific">Pectinatus cerevisiiphilus</name>
    <dbReference type="NCBI Taxonomy" id="86956"/>
    <lineage>
        <taxon>Bacteria</taxon>
        <taxon>Bacillati</taxon>
        <taxon>Bacillota</taxon>
        <taxon>Negativicutes</taxon>
        <taxon>Selenomonadales</taxon>
        <taxon>Selenomonadaceae</taxon>
        <taxon>Pectinatus</taxon>
    </lineage>
</organism>
<dbReference type="InterPro" id="IPR005119">
    <property type="entry name" value="LysR_subst-bd"/>
</dbReference>
<name>A0A4R3K2U8_9FIRM</name>
<dbReference type="GO" id="GO:0003700">
    <property type="term" value="F:DNA-binding transcription factor activity"/>
    <property type="evidence" value="ECO:0007669"/>
    <property type="project" value="InterPro"/>
</dbReference>
<dbReference type="FunFam" id="1.10.10.10:FF:000001">
    <property type="entry name" value="LysR family transcriptional regulator"/>
    <property type="match status" value="1"/>
</dbReference>
<reference evidence="6 7" key="1">
    <citation type="submission" date="2019-03" db="EMBL/GenBank/DDBJ databases">
        <title>Genomic Encyclopedia of Type Strains, Phase IV (KMG-IV): sequencing the most valuable type-strain genomes for metagenomic binning, comparative biology and taxonomic classification.</title>
        <authorList>
            <person name="Goeker M."/>
        </authorList>
    </citation>
    <scope>NUCLEOTIDE SEQUENCE [LARGE SCALE GENOMIC DNA]</scope>
    <source>
        <strain evidence="6 7">DSM 20467</strain>
    </source>
</reference>
<dbReference type="PROSITE" id="PS50931">
    <property type="entry name" value="HTH_LYSR"/>
    <property type="match status" value="1"/>
</dbReference>
<evidence type="ECO:0000313" key="7">
    <source>
        <dbReference type="Proteomes" id="UP000295188"/>
    </source>
</evidence>
<dbReference type="InterPro" id="IPR050950">
    <property type="entry name" value="HTH-type_LysR_regulators"/>
</dbReference>
<dbReference type="InterPro" id="IPR036390">
    <property type="entry name" value="WH_DNA-bd_sf"/>
</dbReference>
<comment type="similarity">
    <text evidence="1">Belongs to the LysR transcriptional regulatory family.</text>
</comment>
<dbReference type="PANTHER" id="PTHR30419">
    <property type="entry name" value="HTH-TYPE TRANSCRIPTIONAL REGULATOR YBHD"/>
    <property type="match status" value="1"/>
</dbReference>
<dbReference type="PANTHER" id="PTHR30419:SF8">
    <property type="entry name" value="NITROGEN ASSIMILATION TRANSCRIPTIONAL ACTIVATOR-RELATED"/>
    <property type="match status" value="1"/>
</dbReference>
<evidence type="ECO:0000256" key="3">
    <source>
        <dbReference type="ARBA" id="ARBA00023125"/>
    </source>
</evidence>
<dbReference type="Gene3D" id="1.10.10.10">
    <property type="entry name" value="Winged helix-like DNA-binding domain superfamily/Winged helix DNA-binding domain"/>
    <property type="match status" value="1"/>
</dbReference>
<accession>A0A4R3K2U8</accession>
<evidence type="ECO:0000256" key="2">
    <source>
        <dbReference type="ARBA" id="ARBA00023015"/>
    </source>
</evidence>
<comment type="caution">
    <text evidence="6">The sequence shown here is derived from an EMBL/GenBank/DDBJ whole genome shotgun (WGS) entry which is preliminary data.</text>
</comment>
<evidence type="ECO:0000313" key="6">
    <source>
        <dbReference type="EMBL" id="TCS76780.1"/>
    </source>
</evidence>
<keyword evidence="2" id="KW-0805">Transcription regulation</keyword>
<dbReference type="SUPFAM" id="SSF53850">
    <property type="entry name" value="Periplasmic binding protein-like II"/>
    <property type="match status" value="1"/>
</dbReference>
<dbReference type="EMBL" id="SMAA01000020">
    <property type="protein sequence ID" value="TCS76780.1"/>
    <property type="molecule type" value="Genomic_DNA"/>
</dbReference>
<dbReference type="Pfam" id="PF03466">
    <property type="entry name" value="LysR_substrate"/>
    <property type="match status" value="1"/>
</dbReference>
<keyword evidence="3 6" id="KW-0238">DNA-binding</keyword>
<dbReference type="RefSeq" id="WP_165874512.1">
    <property type="nucleotide sequence ID" value="NZ_SMAA01000020.1"/>
</dbReference>
<keyword evidence="4" id="KW-0804">Transcription</keyword>
<dbReference type="Gene3D" id="3.40.190.290">
    <property type="match status" value="1"/>
</dbReference>
<evidence type="ECO:0000256" key="1">
    <source>
        <dbReference type="ARBA" id="ARBA00009437"/>
    </source>
</evidence>
<protein>
    <submittedName>
        <fullName evidence="6">DNA-binding transcriptional LysR family regulator</fullName>
    </submittedName>
</protein>
<dbReference type="InterPro" id="IPR000847">
    <property type="entry name" value="LysR_HTH_N"/>
</dbReference>
<keyword evidence="7" id="KW-1185">Reference proteome</keyword>
<dbReference type="AlphaFoldDB" id="A0A4R3K2U8"/>
<dbReference type="GO" id="GO:0005829">
    <property type="term" value="C:cytosol"/>
    <property type="evidence" value="ECO:0007669"/>
    <property type="project" value="TreeGrafter"/>
</dbReference>
<dbReference type="GO" id="GO:0003677">
    <property type="term" value="F:DNA binding"/>
    <property type="evidence" value="ECO:0007669"/>
    <property type="project" value="UniProtKB-KW"/>
</dbReference>
<dbReference type="PRINTS" id="PR00039">
    <property type="entry name" value="HTHLYSR"/>
</dbReference>
<gene>
    <name evidence="6" type="ORF">EDC37_12025</name>
</gene>
<proteinExistence type="inferred from homology"/>
<dbReference type="Proteomes" id="UP000295188">
    <property type="component" value="Unassembled WGS sequence"/>
</dbReference>
<dbReference type="InterPro" id="IPR036388">
    <property type="entry name" value="WH-like_DNA-bd_sf"/>
</dbReference>
<evidence type="ECO:0000259" key="5">
    <source>
        <dbReference type="PROSITE" id="PS50931"/>
    </source>
</evidence>
<feature type="domain" description="HTH lysR-type" evidence="5">
    <location>
        <begin position="1"/>
        <end position="58"/>
    </location>
</feature>
<dbReference type="CDD" id="cd05466">
    <property type="entry name" value="PBP2_LTTR_substrate"/>
    <property type="match status" value="1"/>
</dbReference>
<evidence type="ECO:0000256" key="4">
    <source>
        <dbReference type="ARBA" id="ARBA00023163"/>
    </source>
</evidence>
<dbReference type="SUPFAM" id="SSF46785">
    <property type="entry name" value="Winged helix' DNA-binding domain"/>
    <property type="match status" value="1"/>
</dbReference>
<sequence length="314" mass="35842">MEFRDIKYVLRVAEEKSISNAAQKLFVTQPSLSQSIARIEDSLGVKLFDRSKKPLLLTFAGKQFVKTAYQIVDYEKQLNRQMKDIADLKNEYITLGISQFRGKYFLPKVLPVFYKAYPGVTVSIQERQAAEIETGIMVGNLDFGIEILPAKNNELAGNVISEERHLIVLPVGHRLNNKKRVVPKNENYPSIDLEELKNETFIYLKADSPSRIQLTNFFKKKNFVPKNVIEIKSMETAHALAVSGLGVAFISELLVMHCDTLHRGVYYNLKDCSPKKLQVGFVYKKNGYHSRAVQAFFSVANKIFRFSSEKQHLI</sequence>
<dbReference type="Pfam" id="PF00126">
    <property type="entry name" value="HTH_1"/>
    <property type="match status" value="1"/>
</dbReference>